<accession>A0A8C2CTI1</accession>
<evidence type="ECO:0000313" key="1">
    <source>
        <dbReference type="Ensembl" id="ENSCCRP00020015875.1"/>
    </source>
</evidence>
<dbReference type="AlphaFoldDB" id="A0A8C2CTI1"/>
<dbReference type="Proteomes" id="UP000694701">
    <property type="component" value="Unplaced"/>
</dbReference>
<reference evidence="1" key="1">
    <citation type="submission" date="2025-05" db="UniProtKB">
        <authorList>
            <consortium name="Ensembl"/>
        </authorList>
    </citation>
    <scope>IDENTIFICATION</scope>
</reference>
<evidence type="ECO:0000313" key="2">
    <source>
        <dbReference type="Proteomes" id="UP000694701"/>
    </source>
</evidence>
<dbReference type="Ensembl" id="ENSCCRT00020092839.1">
    <property type="protein sequence ID" value="ENSCCRP00020084857.1"/>
    <property type="gene ID" value="ENSCCRG00020039090.1"/>
</dbReference>
<protein>
    <submittedName>
        <fullName evidence="1">Uncharacterized protein</fullName>
    </submittedName>
</protein>
<sequence>MSQDNPLKKFLDPFGCPSIYLTGSDLMEGVECAVGNVYAADQLAVTYLVLFHGGSSLDAVQRSVAALEDCFLFNAETTLKSE</sequence>
<name>A0A8C2CTI1_CYPCA</name>
<proteinExistence type="predicted"/>
<organism evidence="1 2">
    <name type="scientific">Cyprinus carpio</name>
    <name type="common">Common carp</name>
    <dbReference type="NCBI Taxonomy" id="7962"/>
    <lineage>
        <taxon>Eukaryota</taxon>
        <taxon>Metazoa</taxon>
        <taxon>Chordata</taxon>
        <taxon>Craniata</taxon>
        <taxon>Vertebrata</taxon>
        <taxon>Euteleostomi</taxon>
        <taxon>Actinopterygii</taxon>
        <taxon>Neopterygii</taxon>
        <taxon>Teleostei</taxon>
        <taxon>Ostariophysi</taxon>
        <taxon>Cypriniformes</taxon>
        <taxon>Cyprinidae</taxon>
        <taxon>Cyprininae</taxon>
        <taxon>Cyprinus</taxon>
    </lineage>
</organism>
<dbReference type="Ensembl" id="ENSCCRT00020017460.1">
    <property type="protein sequence ID" value="ENSCCRP00020015875.1"/>
    <property type="gene ID" value="ENSCCRG00020007652.1"/>
</dbReference>